<dbReference type="AlphaFoldDB" id="A0A511FBS0"/>
<sequence length="409" mass="41825">MRRGTNLPRMGDFNQTVVLDVIRRAGGGLARAEVARRTGLSPQTLTNVARRLLDLGLVVEEGEAARRGPGRPGTLLRLNPGSRFAVGVHLDPATMTFVLLDLSGAVLARAQVPTPVPEDPDAVLDGLAAEIEGLLDGAGVDRDRVLGVGIAAPGPIDVEAGVVLDPPHLPGWHDVPLRDAVAERTGLRAVLDKDVIAAACAHLWHPGERASDFVFFYLGTGVAVSTVLHDEVVRGVSGNAGESGHLIADPDGAPCWCGRRGCLGAVLRAEALAEQGRAAGVVLPDWGDGTDPRAVDDAVTALCAAADAGHAGAGDVLRLAGRRVGMAAGVLTDLLDVPAILVGGPLWDRIAPHAADALAAEVAAHPVPGGHPLTVASSAFGPQVGAVGAGCILLGRAFTPRPTDLLLVS</sequence>
<dbReference type="PANTHER" id="PTHR18964">
    <property type="entry name" value="ROK (REPRESSOR, ORF, KINASE) FAMILY"/>
    <property type="match status" value="1"/>
</dbReference>
<dbReference type="InterPro" id="IPR043129">
    <property type="entry name" value="ATPase_NBD"/>
</dbReference>
<name>A0A511FBS0_9CELL</name>
<evidence type="ECO:0000256" key="1">
    <source>
        <dbReference type="ARBA" id="ARBA00006479"/>
    </source>
</evidence>
<dbReference type="GO" id="GO:0016301">
    <property type="term" value="F:kinase activity"/>
    <property type="evidence" value="ECO:0007669"/>
    <property type="project" value="UniProtKB-KW"/>
</dbReference>
<accession>A0A511FBS0</accession>
<keyword evidence="4" id="KW-0418">Kinase</keyword>
<keyword evidence="5" id="KW-1185">Reference proteome</keyword>
<keyword evidence="4" id="KW-0808">Transferase</keyword>
<dbReference type="Proteomes" id="UP000321723">
    <property type="component" value="Unassembled WGS sequence"/>
</dbReference>
<dbReference type="SUPFAM" id="SSF46785">
    <property type="entry name" value="Winged helix' DNA-binding domain"/>
    <property type="match status" value="1"/>
</dbReference>
<reference evidence="3 5" key="1">
    <citation type="submission" date="2019-07" db="EMBL/GenBank/DDBJ databases">
        <title>Whole genome shotgun sequence of Cellulomonas hominis NBRC 16055.</title>
        <authorList>
            <person name="Hosoyama A."/>
            <person name="Uohara A."/>
            <person name="Ohji S."/>
            <person name="Ichikawa N."/>
        </authorList>
    </citation>
    <scope>NUCLEOTIDE SEQUENCE [LARGE SCALE GENOMIC DNA]</scope>
    <source>
        <strain evidence="3 5">NBRC 16055</strain>
    </source>
</reference>
<dbReference type="InterPro" id="IPR036388">
    <property type="entry name" value="WH-like_DNA-bd_sf"/>
</dbReference>
<gene>
    <name evidence="3" type="ORF">CHO01_18250</name>
    <name evidence="4" type="ORF">HNR08_002551</name>
</gene>
<proteinExistence type="inferred from homology"/>
<reference evidence="4 6" key="2">
    <citation type="submission" date="2020-08" db="EMBL/GenBank/DDBJ databases">
        <title>Sequencing the genomes of 1000 actinobacteria strains.</title>
        <authorList>
            <person name="Klenk H.-P."/>
        </authorList>
    </citation>
    <scope>NUCLEOTIDE SEQUENCE [LARGE SCALE GENOMIC DNA]</scope>
    <source>
        <strain evidence="4 6">DSM 9581</strain>
    </source>
</reference>
<dbReference type="Pfam" id="PF00480">
    <property type="entry name" value="ROK"/>
    <property type="match status" value="1"/>
</dbReference>
<dbReference type="OrthoDB" id="4083144at2"/>
<dbReference type="Proteomes" id="UP000564629">
    <property type="component" value="Unassembled WGS sequence"/>
</dbReference>
<dbReference type="EMBL" id="BJVQ01000021">
    <property type="protein sequence ID" value="GEL46709.1"/>
    <property type="molecule type" value="Genomic_DNA"/>
</dbReference>
<comment type="caution">
    <text evidence="3">The sequence shown here is derived from an EMBL/GenBank/DDBJ whole genome shotgun (WGS) entry which is preliminary data.</text>
</comment>
<evidence type="ECO:0000313" key="5">
    <source>
        <dbReference type="Proteomes" id="UP000321723"/>
    </source>
</evidence>
<protein>
    <submittedName>
        <fullName evidence="4">Putative NBD/HSP70 family sugar kinase</fullName>
    </submittedName>
    <submittedName>
        <fullName evidence="3">Transcriptional regulator</fullName>
    </submittedName>
</protein>
<dbReference type="PANTHER" id="PTHR18964:SF149">
    <property type="entry name" value="BIFUNCTIONAL UDP-N-ACETYLGLUCOSAMINE 2-EPIMERASE_N-ACETYLMANNOSAMINE KINASE"/>
    <property type="match status" value="1"/>
</dbReference>
<dbReference type="SUPFAM" id="SSF53067">
    <property type="entry name" value="Actin-like ATPase domain"/>
    <property type="match status" value="1"/>
</dbReference>
<dbReference type="RefSeq" id="WP_146836864.1">
    <property type="nucleotide sequence ID" value="NZ_BJVQ01000021.1"/>
</dbReference>
<dbReference type="Gene3D" id="3.30.420.40">
    <property type="match status" value="2"/>
</dbReference>
<evidence type="ECO:0000313" key="3">
    <source>
        <dbReference type="EMBL" id="GEL46709.1"/>
    </source>
</evidence>
<dbReference type="Pfam" id="PF12802">
    <property type="entry name" value="MarR_2"/>
    <property type="match status" value="1"/>
</dbReference>
<evidence type="ECO:0000259" key="2">
    <source>
        <dbReference type="Pfam" id="PF12802"/>
    </source>
</evidence>
<evidence type="ECO:0000313" key="4">
    <source>
        <dbReference type="EMBL" id="MBB5473815.1"/>
    </source>
</evidence>
<dbReference type="InterPro" id="IPR036390">
    <property type="entry name" value="WH_DNA-bd_sf"/>
</dbReference>
<dbReference type="InterPro" id="IPR000835">
    <property type="entry name" value="HTH_MarR-typ"/>
</dbReference>
<organism evidence="3 5">
    <name type="scientific">Cellulomonas hominis</name>
    <dbReference type="NCBI Taxonomy" id="156981"/>
    <lineage>
        <taxon>Bacteria</taxon>
        <taxon>Bacillati</taxon>
        <taxon>Actinomycetota</taxon>
        <taxon>Actinomycetes</taxon>
        <taxon>Micrococcales</taxon>
        <taxon>Cellulomonadaceae</taxon>
        <taxon>Cellulomonas</taxon>
    </lineage>
</organism>
<dbReference type="InterPro" id="IPR000600">
    <property type="entry name" value="ROK"/>
</dbReference>
<dbReference type="EMBL" id="JACHDN010000001">
    <property type="protein sequence ID" value="MBB5473815.1"/>
    <property type="molecule type" value="Genomic_DNA"/>
</dbReference>
<evidence type="ECO:0000313" key="6">
    <source>
        <dbReference type="Proteomes" id="UP000564629"/>
    </source>
</evidence>
<dbReference type="GO" id="GO:0003700">
    <property type="term" value="F:DNA-binding transcription factor activity"/>
    <property type="evidence" value="ECO:0007669"/>
    <property type="project" value="InterPro"/>
</dbReference>
<dbReference type="Gene3D" id="1.10.10.10">
    <property type="entry name" value="Winged helix-like DNA-binding domain superfamily/Winged helix DNA-binding domain"/>
    <property type="match status" value="1"/>
</dbReference>
<comment type="similarity">
    <text evidence="1">Belongs to the ROK (NagC/XylR) family.</text>
</comment>
<feature type="domain" description="HTH marR-type" evidence="2">
    <location>
        <begin position="14"/>
        <end position="66"/>
    </location>
</feature>